<dbReference type="EMBL" id="JAAOAR010000679">
    <property type="protein sequence ID" value="KAF5575484.1"/>
    <property type="molecule type" value="Genomic_DNA"/>
</dbReference>
<gene>
    <name evidence="2" type="ORF">FPANT_11310</name>
</gene>
<evidence type="ECO:0000256" key="1">
    <source>
        <dbReference type="SAM" id="MobiDB-lite"/>
    </source>
</evidence>
<dbReference type="Proteomes" id="UP000544095">
    <property type="component" value="Unassembled WGS sequence"/>
</dbReference>
<sequence>MPREPPPWRGVRTIIEEKNAKLVLDKDEVISKTVGKLKGDGYFDTYQKPQGEWIVTKVTTRGTHLWVGLDLGPTPGRVAELIKVDKRLPRFLVGYSAVTLEPVFAVSVSVSSMMEDEEYEESEESEEGEEDGGPAAADTFHDLDLECAPGVSVCQTKVIPHHSVLVPGNLIALKVLLYDKDWPKAFSNGDLGAEQAKDLAIESIRSVHVGDSPKVVASVQPAAISLVPNHEAPNLLQYHIPGHPRVPGNRRLWEMLPLAQDSIYQDGLIKGFVYKVPYMSNMRYPTELYEGLASFAREHPYDKLDATAMLFAAQLWVDINEHPSKMKEDSLEENLPTVSLPVFLVYFEHWLKIHENFRCLQFAHPFRVIHKMYATDLHYNDPLFFVTEKGIDSGKVRSWVLDVKARHGFVSVQERVNLFPFMMNGTAMVHPQDLHYILRLTPTQQALIGMPDLRVLGLPSYHLQVSSRRKIGIPKAIANLNFLNNKRECVETELQSDQFLKADGEGPTSLFRESLESGTVWTHEFQLYTLPSGLPAATYIKQDDISAWNHLVNRRLRWLQTLGVMGRVRLHAGDDGLPGYHGMPLESMGRLLSKEEMSDMALRALENPDNQL</sequence>
<evidence type="ECO:0000313" key="3">
    <source>
        <dbReference type="Proteomes" id="UP000544095"/>
    </source>
</evidence>
<keyword evidence="3" id="KW-1185">Reference proteome</keyword>
<evidence type="ECO:0000313" key="2">
    <source>
        <dbReference type="EMBL" id="KAF5575484.1"/>
    </source>
</evidence>
<accession>A0A8H5NRL3</accession>
<name>A0A8H5NRL3_9HYPO</name>
<organism evidence="2 3">
    <name type="scientific">Fusarium pseudoanthophilum</name>
    <dbReference type="NCBI Taxonomy" id="48495"/>
    <lineage>
        <taxon>Eukaryota</taxon>
        <taxon>Fungi</taxon>
        <taxon>Dikarya</taxon>
        <taxon>Ascomycota</taxon>
        <taxon>Pezizomycotina</taxon>
        <taxon>Sordariomycetes</taxon>
        <taxon>Hypocreomycetidae</taxon>
        <taxon>Hypocreales</taxon>
        <taxon>Nectriaceae</taxon>
        <taxon>Fusarium</taxon>
        <taxon>Fusarium fujikuroi species complex</taxon>
    </lineage>
</organism>
<feature type="compositionally biased region" description="Acidic residues" evidence="1">
    <location>
        <begin position="115"/>
        <end position="132"/>
    </location>
</feature>
<proteinExistence type="predicted"/>
<reference evidence="2 3" key="1">
    <citation type="submission" date="2020-05" db="EMBL/GenBank/DDBJ databases">
        <title>Identification and distribution of gene clusters putatively required for synthesis of sphingolipid metabolism inhibitors in phylogenetically diverse species of the filamentous fungus Fusarium.</title>
        <authorList>
            <person name="Kim H.-S."/>
            <person name="Busman M."/>
            <person name="Brown D.W."/>
            <person name="Divon H."/>
            <person name="Uhlig S."/>
            <person name="Proctor R.H."/>
        </authorList>
    </citation>
    <scope>NUCLEOTIDE SEQUENCE [LARGE SCALE GENOMIC DNA]</scope>
    <source>
        <strain evidence="2 3">NRRL 25211</strain>
    </source>
</reference>
<protein>
    <submittedName>
        <fullName evidence="2">Uncharacterized protein</fullName>
    </submittedName>
</protein>
<comment type="caution">
    <text evidence="2">The sequence shown here is derived from an EMBL/GenBank/DDBJ whole genome shotgun (WGS) entry which is preliminary data.</text>
</comment>
<feature type="region of interest" description="Disordered" evidence="1">
    <location>
        <begin position="115"/>
        <end position="138"/>
    </location>
</feature>
<dbReference type="AlphaFoldDB" id="A0A8H5NRL3"/>